<dbReference type="Proteomes" id="UP001324427">
    <property type="component" value="Unassembled WGS sequence"/>
</dbReference>
<proteinExistence type="predicted"/>
<evidence type="ECO:0000313" key="2">
    <source>
        <dbReference type="Proteomes" id="UP001324427"/>
    </source>
</evidence>
<reference evidence="1 2" key="1">
    <citation type="submission" date="2021-11" db="EMBL/GenBank/DDBJ databases">
        <title>Black yeast isolated from Biological Soil Crust.</title>
        <authorList>
            <person name="Kurbessoian T."/>
        </authorList>
    </citation>
    <scope>NUCLEOTIDE SEQUENCE [LARGE SCALE GENOMIC DNA]</scope>
    <source>
        <strain evidence="1 2">CCFEE 5522</strain>
    </source>
</reference>
<name>A0AAV9JL02_9PEZI</name>
<organism evidence="1 2">
    <name type="scientific">Oleoguttula mirabilis</name>
    <dbReference type="NCBI Taxonomy" id="1507867"/>
    <lineage>
        <taxon>Eukaryota</taxon>
        <taxon>Fungi</taxon>
        <taxon>Dikarya</taxon>
        <taxon>Ascomycota</taxon>
        <taxon>Pezizomycotina</taxon>
        <taxon>Dothideomycetes</taxon>
        <taxon>Dothideomycetidae</taxon>
        <taxon>Mycosphaerellales</taxon>
        <taxon>Teratosphaeriaceae</taxon>
        <taxon>Oleoguttula</taxon>
    </lineage>
</organism>
<protein>
    <submittedName>
        <fullName evidence="1">Uncharacterized protein</fullName>
    </submittedName>
</protein>
<keyword evidence="2" id="KW-1185">Reference proteome</keyword>
<accession>A0AAV9JL02</accession>
<dbReference type="EMBL" id="JAVFHQ010000018">
    <property type="protein sequence ID" value="KAK4545624.1"/>
    <property type="molecule type" value="Genomic_DNA"/>
</dbReference>
<comment type="caution">
    <text evidence="1">The sequence shown here is derived from an EMBL/GenBank/DDBJ whole genome shotgun (WGS) entry which is preliminary data.</text>
</comment>
<evidence type="ECO:0000313" key="1">
    <source>
        <dbReference type="EMBL" id="KAK4545624.1"/>
    </source>
</evidence>
<sequence>MASKLVRSIFIGRERDELTELLVTSNAVVAEELQRKNARLSIQAENLRDVLEYHVGLIKDMQRPSKSSPGNLEAARIIKQHVADPALELGLPLHIAIQMLVRFSVSRDNSLVYKGCHDALYERGGLPAMIDKIIIDTSLTVFSVLRPGPLRAQLWERASEVRQHYMKIDELLGAKKETMGRSNCPCAVTGQGVSAPERLQCQYADAAAAHASVAEHVHVTLSFGHDKAVEDICEGLKELRGWPSLSPQVAKKEAVSWTWDVEKQ</sequence>
<gene>
    <name evidence="1" type="ORF">LTR36_002577</name>
</gene>
<dbReference type="AlphaFoldDB" id="A0AAV9JL02"/>